<reference evidence="2 3" key="1">
    <citation type="submission" date="2017-09" db="EMBL/GenBank/DDBJ databases">
        <title>Depth-based differentiation of microbial function through sediment-hosted aquifers and enrichment of novel symbionts in the deep terrestrial subsurface.</title>
        <authorList>
            <person name="Probst A.J."/>
            <person name="Ladd B."/>
            <person name="Jarett J.K."/>
            <person name="Geller-Mcgrath D.E."/>
            <person name="Sieber C.M."/>
            <person name="Emerson J.B."/>
            <person name="Anantharaman K."/>
            <person name="Thomas B.C."/>
            <person name="Malmstrom R."/>
            <person name="Stieglmeier M."/>
            <person name="Klingl A."/>
            <person name="Woyke T."/>
            <person name="Ryan C.M."/>
            <person name="Banfield J.F."/>
        </authorList>
    </citation>
    <scope>NUCLEOTIDE SEQUENCE [LARGE SCALE GENOMIC DNA]</scope>
    <source>
        <strain evidence="2">CG11_big_fil_rev_8_21_14_0_20_42_13</strain>
    </source>
</reference>
<dbReference type="AlphaFoldDB" id="A0A2H0LX74"/>
<feature type="transmembrane region" description="Helical" evidence="1">
    <location>
        <begin position="68"/>
        <end position="86"/>
    </location>
</feature>
<protein>
    <submittedName>
        <fullName evidence="2">Sodium:calcium symporter</fullName>
    </submittedName>
</protein>
<keyword evidence="1" id="KW-0472">Membrane</keyword>
<organism evidence="2 3">
    <name type="scientific">Candidatus Ghiorseimicrobium undicola</name>
    <dbReference type="NCBI Taxonomy" id="1974746"/>
    <lineage>
        <taxon>Bacteria</taxon>
        <taxon>Pseudomonadati</taxon>
        <taxon>Candidatus Omnitrophota</taxon>
        <taxon>Candidatus Ghiorseimicrobium</taxon>
    </lineage>
</organism>
<accession>A0A2H0LX74</accession>
<evidence type="ECO:0000313" key="3">
    <source>
        <dbReference type="Proteomes" id="UP000229641"/>
    </source>
</evidence>
<evidence type="ECO:0000256" key="1">
    <source>
        <dbReference type="SAM" id="Phobius"/>
    </source>
</evidence>
<feature type="non-terminal residue" evidence="2">
    <location>
        <position position="1"/>
    </location>
</feature>
<sequence>ISFFLCQPVIFLLGHGVVNEMDFWGGTFCLVVFATVETILFGWVFGIENAWEEMHKGADIKIPAIYKFIIKYITPSFLFLILGFWFVQEGVPTILMRGVAEADRIYILAIRLLLLGIFITLSILVKIAWTKKRKAKKR</sequence>
<keyword evidence="1" id="KW-1133">Transmembrane helix</keyword>
<feature type="transmembrane region" description="Helical" evidence="1">
    <location>
        <begin position="106"/>
        <end position="129"/>
    </location>
</feature>
<name>A0A2H0LX74_9BACT</name>
<gene>
    <name evidence="2" type="ORF">COV72_05490</name>
</gene>
<evidence type="ECO:0000313" key="2">
    <source>
        <dbReference type="EMBL" id="PIQ88977.1"/>
    </source>
</evidence>
<comment type="caution">
    <text evidence="2">The sequence shown here is derived from an EMBL/GenBank/DDBJ whole genome shotgun (WGS) entry which is preliminary data.</text>
</comment>
<dbReference type="InterPro" id="IPR037272">
    <property type="entry name" value="SNS_sf"/>
</dbReference>
<dbReference type="EMBL" id="PCWA01000079">
    <property type="protein sequence ID" value="PIQ88977.1"/>
    <property type="molecule type" value="Genomic_DNA"/>
</dbReference>
<keyword evidence="1" id="KW-0812">Transmembrane</keyword>
<dbReference type="Proteomes" id="UP000229641">
    <property type="component" value="Unassembled WGS sequence"/>
</dbReference>
<feature type="transmembrane region" description="Helical" evidence="1">
    <location>
        <begin position="23"/>
        <end position="47"/>
    </location>
</feature>
<proteinExistence type="predicted"/>
<dbReference type="SUPFAM" id="SSF161070">
    <property type="entry name" value="SNF-like"/>
    <property type="match status" value="1"/>
</dbReference>